<evidence type="ECO:0000313" key="3">
    <source>
        <dbReference type="Proteomes" id="UP001159363"/>
    </source>
</evidence>
<dbReference type="PANTHER" id="PTHR47326">
    <property type="entry name" value="TRANSPOSABLE ELEMENT TC3 TRANSPOSASE-LIKE PROTEIN"/>
    <property type="match status" value="1"/>
</dbReference>
<keyword evidence="3" id="KW-1185">Reference proteome</keyword>
<feature type="region of interest" description="Disordered" evidence="1">
    <location>
        <begin position="458"/>
        <end position="477"/>
    </location>
</feature>
<name>A0ABQ9GRJ8_9NEOP</name>
<accession>A0ABQ9GRJ8</accession>
<feature type="compositionally biased region" description="Polar residues" evidence="1">
    <location>
        <begin position="1"/>
        <end position="15"/>
    </location>
</feature>
<gene>
    <name evidence="2" type="ORF">PR048_025532</name>
</gene>
<sequence length="777" mass="86978">MEVDQLQNKRSSALNTDDHTNPATKESKFNIEYKTGSEDEHEESIDENEHEDSDSAEDDDYDLLDALTHLSNTFAATSDMKKAEDSENTGFLISEDPNNLRRNWGRIERESVIAFVRDLSQHSPGVISENHGGPKSGWPDGESNPGPPECESSVLPHRHLAWSARISPHSYETVSIARHSLPHRIASHRIAALWYQYKDEVEAHYRARFAYLSNESLTVEARQRPSRQALCQTVVRAGNSNNEMRSGADPSTVRPQVGQPRASALFRSLLGSVGATSVTSRARGYSETTALMVVPLWPTIVQNTVARMPIPSWEQLACADNCLHSPWLPTLNSDCWFGIFDLCHTDEEDRHTPNLRFVTSLPLSTEEHLEPRTANQRNPQHHFVSMYLHTLWSWRTSTRGRRSRPPGQLISLEEGEGAPHARPLIYSAIPGLNFFLPPCCDNKYGPHLAAPGSSSSLAHLAPRMSPQHQASTKPPSAFRRLRETGSVQVKRANTGARRRVRAPSYEEDVLEKAVDQPSTSTRAIVNTLGISNLSVRAVLHEQQLHTYRPPKVQTMGFGLRQRRPLAARARDTRAPSLNCTHRCQAVCVDVVSPEVQLGVEWTCVHLQTSALDQTDRNGITAAKRADMVFVCGQANRNSCITTCTEGRNVNEIDPEMFLFFARAVTIYNDGHWITVMWKSPPTPYTVNIAKLVPRVANGPRVADLPRVVAIDASHHEPMNMGEAGIPSDLVNTRRRPIRGVVTDLPHDSRHLTMDRKRAFRGRRYQDFCKQPSASLTR</sequence>
<feature type="region of interest" description="Disordered" evidence="1">
    <location>
        <begin position="1"/>
        <end position="63"/>
    </location>
</feature>
<evidence type="ECO:0000256" key="1">
    <source>
        <dbReference type="SAM" id="MobiDB-lite"/>
    </source>
</evidence>
<reference evidence="2 3" key="1">
    <citation type="submission" date="2023-02" db="EMBL/GenBank/DDBJ databases">
        <title>LHISI_Scaffold_Assembly.</title>
        <authorList>
            <person name="Stuart O.P."/>
            <person name="Cleave R."/>
            <person name="Magrath M.J.L."/>
            <person name="Mikheyev A.S."/>
        </authorList>
    </citation>
    <scope>NUCLEOTIDE SEQUENCE [LARGE SCALE GENOMIC DNA]</scope>
    <source>
        <strain evidence="2">Daus_M_001</strain>
        <tissue evidence="2">Leg muscle</tissue>
    </source>
</reference>
<proteinExistence type="predicted"/>
<comment type="caution">
    <text evidence="2">The sequence shown here is derived from an EMBL/GenBank/DDBJ whole genome shotgun (WGS) entry which is preliminary data.</text>
</comment>
<feature type="compositionally biased region" description="Acidic residues" evidence="1">
    <location>
        <begin position="39"/>
        <end position="63"/>
    </location>
</feature>
<dbReference type="Proteomes" id="UP001159363">
    <property type="component" value="Chromosome 9"/>
</dbReference>
<dbReference type="PANTHER" id="PTHR47326:SF1">
    <property type="entry name" value="HTH PSQ-TYPE DOMAIN-CONTAINING PROTEIN"/>
    <property type="match status" value="1"/>
</dbReference>
<organism evidence="2 3">
    <name type="scientific">Dryococelus australis</name>
    <dbReference type="NCBI Taxonomy" id="614101"/>
    <lineage>
        <taxon>Eukaryota</taxon>
        <taxon>Metazoa</taxon>
        <taxon>Ecdysozoa</taxon>
        <taxon>Arthropoda</taxon>
        <taxon>Hexapoda</taxon>
        <taxon>Insecta</taxon>
        <taxon>Pterygota</taxon>
        <taxon>Neoptera</taxon>
        <taxon>Polyneoptera</taxon>
        <taxon>Phasmatodea</taxon>
        <taxon>Verophasmatodea</taxon>
        <taxon>Anareolatae</taxon>
        <taxon>Phasmatidae</taxon>
        <taxon>Eurycanthinae</taxon>
        <taxon>Dryococelus</taxon>
    </lineage>
</organism>
<feature type="region of interest" description="Disordered" evidence="1">
    <location>
        <begin position="123"/>
        <end position="152"/>
    </location>
</feature>
<dbReference type="EMBL" id="JARBHB010000010">
    <property type="protein sequence ID" value="KAJ8874666.1"/>
    <property type="molecule type" value="Genomic_DNA"/>
</dbReference>
<feature type="compositionally biased region" description="Basic and acidic residues" evidence="1">
    <location>
        <begin position="16"/>
        <end position="38"/>
    </location>
</feature>
<protein>
    <submittedName>
        <fullName evidence="2">Uncharacterized protein</fullName>
    </submittedName>
</protein>
<evidence type="ECO:0000313" key="2">
    <source>
        <dbReference type="EMBL" id="KAJ8874666.1"/>
    </source>
</evidence>